<evidence type="ECO:0000256" key="11">
    <source>
        <dbReference type="ARBA" id="ARBA00023125"/>
    </source>
</evidence>
<evidence type="ECO:0000313" key="21">
    <source>
        <dbReference type="EMBL" id="TSJ43312.1"/>
    </source>
</evidence>
<dbReference type="SMART" id="SM00487">
    <property type="entry name" value="DEXDc"/>
    <property type="match status" value="1"/>
</dbReference>
<dbReference type="InterPro" id="IPR014001">
    <property type="entry name" value="Helicase_ATP-bd"/>
</dbReference>
<dbReference type="CDD" id="cd17920">
    <property type="entry name" value="DEXHc_RecQ"/>
    <property type="match status" value="1"/>
</dbReference>
<keyword evidence="10" id="KW-0067">ATP-binding</keyword>
<evidence type="ECO:0000256" key="5">
    <source>
        <dbReference type="ARBA" id="ARBA00022741"/>
    </source>
</evidence>
<dbReference type="Pfam" id="PF00570">
    <property type="entry name" value="HRDC"/>
    <property type="match status" value="1"/>
</dbReference>
<dbReference type="GO" id="GO:0006260">
    <property type="term" value="P:DNA replication"/>
    <property type="evidence" value="ECO:0007669"/>
    <property type="project" value="InterPro"/>
</dbReference>
<dbReference type="RefSeq" id="WP_144246877.1">
    <property type="nucleotide sequence ID" value="NZ_VLPK01000001.1"/>
</dbReference>
<keyword evidence="11" id="KW-0238">DNA-binding</keyword>
<evidence type="ECO:0000313" key="22">
    <source>
        <dbReference type="Proteomes" id="UP000318733"/>
    </source>
</evidence>
<keyword evidence="14" id="KW-0413">Isomerase</keyword>
<dbReference type="GO" id="GO:0006310">
    <property type="term" value="P:DNA recombination"/>
    <property type="evidence" value="ECO:0007669"/>
    <property type="project" value="UniProtKB-UniRule"/>
</dbReference>
<keyword evidence="8 21" id="KW-0347">Helicase</keyword>
<comment type="catalytic activity">
    <reaction evidence="15">
        <text>Couples ATP hydrolysis with the unwinding of duplex DNA by translocating in the 3'-5' direction.</text>
        <dbReference type="EC" id="5.6.2.4"/>
    </reaction>
</comment>
<organism evidence="21 22">
    <name type="scientific">Mucilaginibacter corticis</name>
    <dbReference type="NCBI Taxonomy" id="2597670"/>
    <lineage>
        <taxon>Bacteria</taxon>
        <taxon>Pseudomonadati</taxon>
        <taxon>Bacteroidota</taxon>
        <taxon>Sphingobacteriia</taxon>
        <taxon>Sphingobacteriales</taxon>
        <taxon>Sphingobacteriaceae</taxon>
        <taxon>Mucilaginibacter</taxon>
    </lineage>
</organism>
<dbReference type="Gene3D" id="1.10.150.80">
    <property type="entry name" value="HRDC domain"/>
    <property type="match status" value="1"/>
</dbReference>
<evidence type="ECO:0000256" key="3">
    <source>
        <dbReference type="ARBA" id="ARBA00005446"/>
    </source>
</evidence>
<dbReference type="PROSITE" id="PS51192">
    <property type="entry name" value="HELICASE_ATP_BIND_1"/>
    <property type="match status" value="1"/>
</dbReference>
<feature type="region of interest" description="Disordered" evidence="17">
    <location>
        <begin position="598"/>
        <end position="627"/>
    </location>
</feature>
<keyword evidence="22" id="KW-1185">Reference proteome</keyword>
<evidence type="ECO:0000256" key="6">
    <source>
        <dbReference type="ARBA" id="ARBA00022763"/>
    </source>
</evidence>
<keyword evidence="5" id="KW-0547">Nucleotide-binding</keyword>
<dbReference type="SMART" id="SM00956">
    <property type="entry name" value="RQC"/>
    <property type="match status" value="1"/>
</dbReference>
<comment type="cofactor">
    <cofactor evidence="2">
        <name>Zn(2+)</name>
        <dbReference type="ChEBI" id="CHEBI:29105"/>
    </cofactor>
</comment>
<evidence type="ECO:0000256" key="16">
    <source>
        <dbReference type="NCBIfam" id="TIGR01389"/>
    </source>
</evidence>
<evidence type="ECO:0000256" key="10">
    <source>
        <dbReference type="ARBA" id="ARBA00022840"/>
    </source>
</evidence>
<dbReference type="GO" id="GO:0009432">
    <property type="term" value="P:SOS response"/>
    <property type="evidence" value="ECO:0007669"/>
    <property type="project" value="UniProtKB-UniRule"/>
</dbReference>
<dbReference type="InterPro" id="IPR006293">
    <property type="entry name" value="DNA_helicase_ATP-dep_RecQ_bac"/>
</dbReference>
<dbReference type="SMART" id="SM00490">
    <property type="entry name" value="HELICc"/>
    <property type="match status" value="1"/>
</dbReference>
<dbReference type="InterPro" id="IPR032284">
    <property type="entry name" value="RecQ_Zn-bd"/>
</dbReference>
<feature type="compositionally biased region" description="Basic and acidic residues" evidence="17">
    <location>
        <begin position="611"/>
        <end position="627"/>
    </location>
</feature>
<dbReference type="OrthoDB" id="9763310at2"/>
<comment type="caution">
    <text evidence="21">The sequence shown here is derived from an EMBL/GenBank/DDBJ whole genome shotgun (WGS) entry which is preliminary data.</text>
</comment>
<dbReference type="InterPro" id="IPR036388">
    <property type="entry name" value="WH-like_DNA-bd_sf"/>
</dbReference>
<dbReference type="InterPro" id="IPR044876">
    <property type="entry name" value="HRDC_dom_sf"/>
</dbReference>
<dbReference type="SMART" id="SM00341">
    <property type="entry name" value="HRDC"/>
    <property type="match status" value="1"/>
</dbReference>
<dbReference type="SUPFAM" id="SSF47819">
    <property type="entry name" value="HRDC-like"/>
    <property type="match status" value="1"/>
</dbReference>
<dbReference type="GO" id="GO:0009378">
    <property type="term" value="F:four-way junction helicase activity"/>
    <property type="evidence" value="ECO:0007669"/>
    <property type="project" value="TreeGrafter"/>
</dbReference>
<evidence type="ECO:0000259" key="19">
    <source>
        <dbReference type="PROSITE" id="PS51192"/>
    </source>
</evidence>
<evidence type="ECO:0000259" key="18">
    <source>
        <dbReference type="PROSITE" id="PS50967"/>
    </source>
</evidence>
<feature type="domain" description="Helicase C-terminal" evidence="20">
    <location>
        <begin position="217"/>
        <end position="366"/>
    </location>
</feature>
<accession>A0A556MU19</accession>
<dbReference type="Pfam" id="PF00271">
    <property type="entry name" value="Helicase_C"/>
    <property type="match status" value="1"/>
</dbReference>
<evidence type="ECO:0000256" key="4">
    <source>
        <dbReference type="ARBA" id="ARBA00022723"/>
    </source>
</evidence>
<dbReference type="AlphaFoldDB" id="A0A556MU19"/>
<dbReference type="InterPro" id="IPR001650">
    <property type="entry name" value="Helicase_C-like"/>
</dbReference>
<dbReference type="GO" id="GO:0003677">
    <property type="term" value="F:DNA binding"/>
    <property type="evidence" value="ECO:0007669"/>
    <property type="project" value="UniProtKB-KW"/>
</dbReference>
<dbReference type="EMBL" id="VLPK01000001">
    <property type="protein sequence ID" value="TSJ43312.1"/>
    <property type="molecule type" value="Genomic_DNA"/>
</dbReference>
<evidence type="ECO:0000256" key="1">
    <source>
        <dbReference type="ARBA" id="ARBA00001946"/>
    </source>
</evidence>
<dbReference type="GO" id="GO:0016787">
    <property type="term" value="F:hydrolase activity"/>
    <property type="evidence" value="ECO:0007669"/>
    <property type="project" value="UniProtKB-KW"/>
</dbReference>
<dbReference type="Pfam" id="PF16124">
    <property type="entry name" value="RecQ_Zn_bind"/>
    <property type="match status" value="1"/>
</dbReference>
<keyword evidence="12" id="KW-0233">DNA recombination</keyword>
<keyword evidence="7 21" id="KW-0378">Hydrolase</keyword>
<feature type="domain" description="Helicase ATP-binding" evidence="19">
    <location>
        <begin position="24"/>
        <end position="196"/>
    </location>
</feature>
<dbReference type="NCBIfam" id="TIGR01389">
    <property type="entry name" value="recQ"/>
    <property type="match status" value="1"/>
</dbReference>
<dbReference type="CDD" id="cd18794">
    <property type="entry name" value="SF2_C_RecQ"/>
    <property type="match status" value="1"/>
</dbReference>
<keyword evidence="6" id="KW-0227">DNA damage</keyword>
<dbReference type="InterPro" id="IPR018982">
    <property type="entry name" value="RQC_domain"/>
</dbReference>
<proteinExistence type="inferred from homology"/>
<dbReference type="Proteomes" id="UP000318733">
    <property type="component" value="Unassembled WGS sequence"/>
</dbReference>
<dbReference type="GO" id="GO:0005737">
    <property type="term" value="C:cytoplasm"/>
    <property type="evidence" value="ECO:0007669"/>
    <property type="project" value="TreeGrafter"/>
</dbReference>
<dbReference type="Gene3D" id="3.40.50.300">
    <property type="entry name" value="P-loop containing nucleotide triphosphate hydrolases"/>
    <property type="match status" value="2"/>
</dbReference>
<evidence type="ECO:0000256" key="7">
    <source>
        <dbReference type="ARBA" id="ARBA00022801"/>
    </source>
</evidence>
<evidence type="ECO:0000256" key="9">
    <source>
        <dbReference type="ARBA" id="ARBA00022833"/>
    </source>
</evidence>
<dbReference type="PANTHER" id="PTHR13710:SF105">
    <property type="entry name" value="ATP-DEPENDENT DNA HELICASE Q1"/>
    <property type="match status" value="1"/>
</dbReference>
<dbReference type="GO" id="GO:0046872">
    <property type="term" value="F:metal ion binding"/>
    <property type="evidence" value="ECO:0007669"/>
    <property type="project" value="UniProtKB-KW"/>
</dbReference>
<dbReference type="InterPro" id="IPR027417">
    <property type="entry name" value="P-loop_NTPase"/>
</dbReference>
<dbReference type="FunFam" id="3.40.50.300:FF:000296">
    <property type="entry name" value="ATP-dependent DNA helicase RecQ"/>
    <property type="match status" value="1"/>
</dbReference>
<dbReference type="InterPro" id="IPR004589">
    <property type="entry name" value="DNA_helicase_ATP-dep_RecQ"/>
</dbReference>
<dbReference type="Gene3D" id="1.10.10.10">
    <property type="entry name" value="Winged helix-like DNA-binding domain superfamily/Winged helix DNA-binding domain"/>
    <property type="match status" value="1"/>
</dbReference>
<evidence type="ECO:0000256" key="8">
    <source>
        <dbReference type="ARBA" id="ARBA00022806"/>
    </source>
</evidence>
<evidence type="ECO:0000259" key="20">
    <source>
        <dbReference type="PROSITE" id="PS51194"/>
    </source>
</evidence>
<dbReference type="Pfam" id="PF14493">
    <property type="entry name" value="HTH_40"/>
    <property type="match status" value="1"/>
</dbReference>
<sequence length="718" mass="80373">MTPTQALQKYFGYSEFRHEQKAIIEHVLSGGDVMALMPTGGGKSLCYQLPAVLLNGLTIVISPLIALMKDQVDSLNVAGIPAAFLNSSQSPDEQSRIITKLNSNHIKLLYLAPERLFGSGNKLVDFLRSLPVPVAQIAIDEAHCISHWGHDFRPEYLMLAGLKDHFPNIPVIALTATADKLTQKDILEKLNLKHPAVFISSFNRANITYRVNPKRNSFDQLLDFLGDKKDESGIIYCLSRKSVEALAIDLKAQGYSAEAYHAGLDNATKARNQEAFLRDDVKIIVATIAFGMGINKSNVRYVVHMDMPKNIEGYYQETGRAGRDGLASSALLFYSPGDAIKLKSFVAIDGDPEQTQVMLSKLNDMAKYCQLPTCRRKYLLNYFDEQAPDHCGSCDVCLSEITTFDGTEIAQKALSAVYRLKERFGTTYVIDFLRGSKNEKIRQEHKEIKTYGVGKDISKADWQRYIRELVALGYLKFTETEYPVLTLTSKSEAVLKGLQKVDLVATQTMEEGPTETLPFENQLFSILKNIRRDIATNENVPAYVIVSDATLMEIATYLPQSLDELRFISGFGDVKLARYGREFVNPVKVYTHERGLNSRIANKSRKRERKPKTERTPTPRSSDTRRASLELYKKDKSIAEIAAERGLNVSTVESHLSFFVESGELDVSEMVSPDKMPAIQDAIESYGAERLAPLKEILGPDFSYGEIKAVLGWINRNQ</sequence>
<dbReference type="InterPro" id="IPR002121">
    <property type="entry name" value="HRDC_dom"/>
</dbReference>
<dbReference type="SUPFAM" id="SSF52540">
    <property type="entry name" value="P-loop containing nucleoside triphosphate hydrolases"/>
    <property type="match status" value="2"/>
</dbReference>
<dbReference type="GO" id="GO:0030894">
    <property type="term" value="C:replisome"/>
    <property type="evidence" value="ECO:0007669"/>
    <property type="project" value="TreeGrafter"/>
</dbReference>
<evidence type="ECO:0000256" key="12">
    <source>
        <dbReference type="ARBA" id="ARBA00023172"/>
    </source>
</evidence>
<evidence type="ECO:0000256" key="2">
    <source>
        <dbReference type="ARBA" id="ARBA00001947"/>
    </source>
</evidence>
<dbReference type="InterPro" id="IPR011545">
    <property type="entry name" value="DEAD/DEAH_box_helicase_dom"/>
</dbReference>
<dbReference type="GO" id="GO:0043138">
    <property type="term" value="F:3'-5' DNA helicase activity"/>
    <property type="evidence" value="ECO:0007669"/>
    <property type="project" value="UniProtKB-EC"/>
</dbReference>
<evidence type="ECO:0000256" key="15">
    <source>
        <dbReference type="ARBA" id="ARBA00034617"/>
    </source>
</evidence>
<protein>
    <recommendedName>
        <fullName evidence="16">DNA helicase RecQ</fullName>
        <ecNumber evidence="16">5.6.2.4</ecNumber>
    </recommendedName>
</protein>
<dbReference type="PROSITE" id="PS50967">
    <property type="entry name" value="HRDC"/>
    <property type="match status" value="1"/>
</dbReference>
<reference evidence="21 22" key="1">
    <citation type="submission" date="2019-07" db="EMBL/GenBank/DDBJ databases">
        <authorList>
            <person name="Huq M.A."/>
        </authorList>
    </citation>
    <scope>NUCLEOTIDE SEQUENCE [LARGE SCALE GENOMIC DNA]</scope>
    <source>
        <strain evidence="21 22">MAH-19</strain>
    </source>
</reference>
<keyword evidence="9" id="KW-0862">Zinc</keyword>
<dbReference type="PANTHER" id="PTHR13710">
    <property type="entry name" value="DNA HELICASE RECQ FAMILY MEMBER"/>
    <property type="match status" value="1"/>
</dbReference>
<dbReference type="EC" id="5.6.2.4" evidence="16"/>
<dbReference type="PROSITE" id="PS51194">
    <property type="entry name" value="HELICASE_CTER"/>
    <property type="match status" value="1"/>
</dbReference>
<dbReference type="Pfam" id="PF00270">
    <property type="entry name" value="DEAD"/>
    <property type="match status" value="1"/>
</dbReference>
<dbReference type="NCBIfam" id="TIGR00614">
    <property type="entry name" value="recQ_fam"/>
    <property type="match status" value="1"/>
</dbReference>
<evidence type="ECO:0000256" key="17">
    <source>
        <dbReference type="SAM" id="MobiDB-lite"/>
    </source>
</evidence>
<dbReference type="GO" id="GO:0006281">
    <property type="term" value="P:DNA repair"/>
    <property type="evidence" value="ECO:0007669"/>
    <property type="project" value="UniProtKB-KW"/>
</dbReference>
<dbReference type="GO" id="GO:0043590">
    <property type="term" value="C:bacterial nucleoid"/>
    <property type="evidence" value="ECO:0007669"/>
    <property type="project" value="TreeGrafter"/>
</dbReference>
<dbReference type="FunFam" id="3.40.50.300:FF:000156">
    <property type="entry name" value="ATP-dependent DNA helicase recQ"/>
    <property type="match status" value="1"/>
</dbReference>
<feature type="domain" description="HRDC" evidence="18">
    <location>
        <begin position="517"/>
        <end position="597"/>
    </location>
</feature>
<evidence type="ECO:0000256" key="13">
    <source>
        <dbReference type="ARBA" id="ARBA00023204"/>
    </source>
</evidence>
<dbReference type="InterPro" id="IPR029491">
    <property type="entry name" value="Helicase_HTH"/>
</dbReference>
<keyword evidence="4" id="KW-0479">Metal-binding</keyword>
<comment type="cofactor">
    <cofactor evidence="1">
        <name>Mg(2+)</name>
        <dbReference type="ChEBI" id="CHEBI:18420"/>
    </cofactor>
</comment>
<comment type="similarity">
    <text evidence="3">Belongs to the helicase family. RecQ subfamily.</text>
</comment>
<evidence type="ECO:0000256" key="14">
    <source>
        <dbReference type="ARBA" id="ARBA00023235"/>
    </source>
</evidence>
<keyword evidence="13" id="KW-0234">DNA repair</keyword>
<name>A0A556MU19_9SPHI</name>
<gene>
    <name evidence="21" type="primary">recQ</name>
    <name evidence="21" type="ORF">FO440_03715</name>
</gene>
<dbReference type="GO" id="GO:0005524">
    <property type="term" value="F:ATP binding"/>
    <property type="evidence" value="ECO:0007669"/>
    <property type="project" value="UniProtKB-KW"/>
</dbReference>
<dbReference type="InterPro" id="IPR010997">
    <property type="entry name" value="HRDC-like_sf"/>
</dbReference>
<dbReference type="Pfam" id="PF09382">
    <property type="entry name" value="RQC"/>
    <property type="match status" value="1"/>
</dbReference>